<dbReference type="InterPro" id="IPR003175">
    <property type="entry name" value="CDI_dom"/>
</dbReference>
<dbReference type="InterPro" id="IPR044275">
    <property type="entry name" value="KRP"/>
</dbReference>
<dbReference type="InParanoid" id="A0A7J7DHV0"/>
<dbReference type="GO" id="GO:0005654">
    <property type="term" value="C:nucleoplasm"/>
    <property type="evidence" value="ECO:0007669"/>
    <property type="project" value="UniProtKB-SubCell"/>
</dbReference>
<proteinExistence type="inferred from homology"/>
<comment type="caution">
    <text evidence="8">The sequence shown here is derived from an EMBL/GenBank/DDBJ whole genome shotgun (WGS) entry which is preliminary data.</text>
</comment>
<sequence>MGDSVRDCKRIAETTESSTTCLTKKPKICIDFEELRVPLSNFELRNDCVVVDSSGRPSNSGGAVDCDPCSTSWSCFSQTSRCSGSKIVEECSRFVDREAKSFETEDSTCITSRLSRESTPSSDFFCVETNEMDSPVAEKNQPEKPVAPATPKKPVAPAKSTVESLETKMPPHEEIEAFFGLEKAEKLEQKRFMDKYNFDVVNDVPMEGRYQWVRLK</sequence>
<dbReference type="GO" id="GO:0051726">
    <property type="term" value="P:regulation of cell cycle"/>
    <property type="evidence" value="ECO:0007669"/>
    <property type="project" value="InterPro"/>
</dbReference>
<evidence type="ECO:0000259" key="7">
    <source>
        <dbReference type="Pfam" id="PF02234"/>
    </source>
</evidence>
<dbReference type="Proteomes" id="UP000593562">
    <property type="component" value="Unassembled WGS sequence"/>
</dbReference>
<evidence type="ECO:0000313" key="9">
    <source>
        <dbReference type="Proteomes" id="UP000593562"/>
    </source>
</evidence>
<feature type="compositionally biased region" description="Low complexity" evidence="6">
    <location>
        <begin position="143"/>
        <end position="159"/>
    </location>
</feature>
<evidence type="ECO:0000256" key="5">
    <source>
        <dbReference type="PIRNR" id="PIRNR017811"/>
    </source>
</evidence>
<dbReference type="FunCoup" id="A0A7J7DHV0">
    <property type="interactions" value="542"/>
</dbReference>
<evidence type="ECO:0000256" key="6">
    <source>
        <dbReference type="SAM" id="MobiDB-lite"/>
    </source>
</evidence>
<accession>A0A7J7DHV0</accession>
<protein>
    <recommendedName>
        <fullName evidence="5">Cyclin-dependent kinase inhibitor</fullName>
    </recommendedName>
</protein>
<dbReference type="PANTHER" id="PTHR46776">
    <property type="entry name" value="CYCLIN-DEPENDENT KINASE INHIBITOR 4-RELATED"/>
    <property type="match status" value="1"/>
</dbReference>
<keyword evidence="3 5" id="KW-0649">Protein kinase inhibitor</keyword>
<dbReference type="GO" id="GO:0004861">
    <property type="term" value="F:cyclin-dependent protein serine/threonine kinase inhibitor activity"/>
    <property type="evidence" value="ECO:0007669"/>
    <property type="project" value="UniProtKB-UniRule"/>
</dbReference>
<keyword evidence="4" id="KW-0131">Cell cycle</keyword>
<feature type="domain" description="Cyclin-dependent kinase inhibitor" evidence="7">
    <location>
        <begin position="169"/>
        <end position="215"/>
    </location>
</feature>
<evidence type="ECO:0000313" key="8">
    <source>
        <dbReference type="EMBL" id="KAF5745636.1"/>
    </source>
</evidence>
<dbReference type="EMBL" id="JAAARO010000007">
    <property type="protein sequence ID" value="KAF5745636.1"/>
    <property type="molecule type" value="Genomic_DNA"/>
</dbReference>
<evidence type="ECO:0000256" key="1">
    <source>
        <dbReference type="ARBA" id="ARBA00004642"/>
    </source>
</evidence>
<evidence type="ECO:0000256" key="3">
    <source>
        <dbReference type="ARBA" id="ARBA00023013"/>
    </source>
</evidence>
<feature type="region of interest" description="Disordered" evidence="6">
    <location>
        <begin position="134"/>
        <end position="169"/>
    </location>
</feature>
<dbReference type="Gene3D" id="4.10.365.10">
    <property type="entry name" value="p27"/>
    <property type="match status" value="1"/>
</dbReference>
<comment type="subcellular location">
    <subcellularLocation>
        <location evidence="1">Nucleus</location>
        <location evidence="1">Nucleoplasm</location>
    </subcellularLocation>
</comment>
<gene>
    <name evidence="8" type="ORF">HS088_TW07G01228</name>
</gene>
<dbReference type="OrthoDB" id="9940972at2759"/>
<evidence type="ECO:0000256" key="4">
    <source>
        <dbReference type="ARBA" id="ARBA00023306"/>
    </source>
</evidence>
<dbReference type="PIRSF" id="PIRSF017811">
    <property type="entry name" value="CDK_inhib_pln"/>
    <property type="match status" value="1"/>
</dbReference>
<reference evidence="8 9" key="1">
    <citation type="journal article" date="2020" name="Nat. Commun.">
        <title>Genome of Tripterygium wilfordii and identification of cytochrome P450 involved in triptolide biosynthesis.</title>
        <authorList>
            <person name="Tu L."/>
            <person name="Su P."/>
            <person name="Zhang Z."/>
            <person name="Gao L."/>
            <person name="Wang J."/>
            <person name="Hu T."/>
            <person name="Zhou J."/>
            <person name="Zhang Y."/>
            <person name="Zhao Y."/>
            <person name="Liu Y."/>
            <person name="Song Y."/>
            <person name="Tong Y."/>
            <person name="Lu Y."/>
            <person name="Yang J."/>
            <person name="Xu C."/>
            <person name="Jia M."/>
            <person name="Peters R.J."/>
            <person name="Huang L."/>
            <person name="Gao W."/>
        </authorList>
    </citation>
    <scope>NUCLEOTIDE SEQUENCE [LARGE SCALE GENOMIC DNA]</scope>
    <source>
        <strain evidence="9">cv. XIE 37</strain>
        <tissue evidence="8">Leaf</tissue>
    </source>
</reference>
<dbReference type="InterPro" id="IPR044898">
    <property type="entry name" value="CDI_dom_sf"/>
</dbReference>
<name>A0A7J7DHV0_TRIWF</name>
<comment type="similarity">
    <text evidence="2 5">Belongs to the CDI family. ICK/KRP subfamily.</text>
</comment>
<dbReference type="Pfam" id="PF02234">
    <property type="entry name" value="CDI"/>
    <property type="match status" value="1"/>
</dbReference>
<keyword evidence="9" id="KW-1185">Reference proteome</keyword>
<dbReference type="AlphaFoldDB" id="A0A7J7DHV0"/>
<organism evidence="8 9">
    <name type="scientific">Tripterygium wilfordii</name>
    <name type="common">Thunder God vine</name>
    <dbReference type="NCBI Taxonomy" id="458696"/>
    <lineage>
        <taxon>Eukaryota</taxon>
        <taxon>Viridiplantae</taxon>
        <taxon>Streptophyta</taxon>
        <taxon>Embryophyta</taxon>
        <taxon>Tracheophyta</taxon>
        <taxon>Spermatophyta</taxon>
        <taxon>Magnoliopsida</taxon>
        <taxon>eudicotyledons</taxon>
        <taxon>Gunneridae</taxon>
        <taxon>Pentapetalae</taxon>
        <taxon>rosids</taxon>
        <taxon>fabids</taxon>
        <taxon>Celastrales</taxon>
        <taxon>Celastraceae</taxon>
        <taxon>Tripterygium</taxon>
    </lineage>
</organism>
<evidence type="ECO:0000256" key="2">
    <source>
        <dbReference type="ARBA" id="ARBA00010274"/>
    </source>
</evidence>